<comment type="subcellular location">
    <subcellularLocation>
        <location evidence="1">Cell membrane</location>
        <topology evidence="1">Multi-pass membrane protein</topology>
    </subcellularLocation>
</comment>
<comment type="similarity">
    <text evidence="2">Belongs to the auxin efflux carrier (TC 2.A.69) family.</text>
</comment>
<evidence type="ECO:0000256" key="1">
    <source>
        <dbReference type="ARBA" id="ARBA00004651"/>
    </source>
</evidence>
<protein>
    <recommendedName>
        <fullName evidence="11">AEC family transporter</fullName>
    </recommendedName>
</protein>
<keyword evidence="3" id="KW-0813">Transport</keyword>
<comment type="caution">
    <text evidence="9">The sequence shown here is derived from an EMBL/GenBank/DDBJ whole genome shotgun (WGS) entry which is preliminary data.</text>
</comment>
<keyword evidence="6 8" id="KW-1133">Transmembrane helix</keyword>
<dbReference type="Pfam" id="PF03547">
    <property type="entry name" value="Mem_trans"/>
    <property type="match status" value="1"/>
</dbReference>
<feature type="transmembrane region" description="Helical" evidence="8">
    <location>
        <begin position="203"/>
        <end position="222"/>
    </location>
</feature>
<dbReference type="InterPro" id="IPR004776">
    <property type="entry name" value="Mem_transp_PIN-like"/>
</dbReference>
<feature type="transmembrane region" description="Helical" evidence="8">
    <location>
        <begin position="260"/>
        <end position="280"/>
    </location>
</feature>
<dbReference type="GO" id="GO:0055085">
    <property type="term" value="P:transmembrane transport"/>
    <property type="evidence" value="ECO:0007669"/>
    <property type="project" value="InterPro"/>
</dbReference>
<evidence type="ECO:0000256" key="7">
    <source>
        <dbReference type="ARBA" id="ARBA00023136"/>
    </source>
</evidence>
<sequence>MFKVFLTHILPVFSIIGLGYLLMHRRFIEENFIASANRLVYYVAVPAMLFHEVARSSFSENFHGGAVLSMLAGLAVVTATGFCMAHLSPRPTSFKATFVHSSFHGNLGYMAYAIAFYALGEKSFAQTATLSSFLIVAQNLLAVCVFAYYKPKNGGSVGTDRFNLRDTLQRIATNPIIVSVTAATAFSYLSLSLHPAISQSLKILSGMALPLALLLIGTSLSFQAFTKLLSAMSVIGFLKLFIFPSIAYGLMRWWHVPSAFHTPVLILTAAPPATITYIMASELGGDTQLAAAATSFLTLFSGFTYAVLLSLHG</sequence>
<dbReference type="EMBL" id="RJVA01000013">
    <property type="protein sequence ID" value="ROQ91096.1"/>
    <property type="molecule type" value="Genomic_DNA"/>
</dbReference>
<gene>
    <name evidence="9" type="ORF">EDC27_2373</name>
</gene>
<dbReference type="OrthoDB" id="9805563at2"/>
<dbReference type="PANTHER" id="PTHR36838">
    <property type="entry name" value="AUXIN EFFLUX CARRIER FAMILY PROTEIN"/>
    <property type="match status" value="1"/>
</dbReference>
<dbReference type="RefSeq" id="WP_123290818.1">
    <property type="nucleotide sequence ID" value="NZ_RJVA01000013.1"/>
</dbReference>
<feature type="transmembrane region" description="Helical" evidence="8">
    <location>
        <begin position="97"/>
        <end position="118"/>
    </location>
</feature>
<accession>A0A3N1UVB3</accession>
<evidence type="ECO:0000256" key="3">
    <source>
        <dbReference type="ARBA" id="ARBA00022448"/>
    </source>
</evidence>
<dbReference type="AlphaFoldDB" id="A0A3N1UVB3"/>
<feature type="transmembrane region" description="Helical" evidence="8">
    <location>
        <begin position="6"/>
        <end position="23"/>
    </location>
</feature>
<evidence type="ECO:0008006" key="11">
    <source>
        <dbReference type="Google" id="ProtNLM"/>
    </source>
</evidence>
<proteinExistence type="inferred from homology"/>
<feature type="transmembrane region" description="Helical" evidence="8">
    <location>
        <begin position="171"/>
        <end position="191"/>
    </location>
</feature>
<feature type="transmembrane region" description="Helical" evidence="8">
    <location>
        <begin position="234"/>
        <end position="254"/>
    </location>
</feature>
<evidence type="ECO:0000256" key="8">
    <source>
        <dbReference type="SAM" id="Phobius"/>
    </source>
</evidence>
<evidence type="ECO:0000256" key="5">
    <source>
        <dbReference type="ARBA" id="ARBA00022692"/>
    </source>
</evidence>
<evidence type="ECO:0000256" key="6">
    <source>
        <dbReference type="ARBA" id="ARBA00022989"/>
    </source>
</evidence>
<reference evidence="9 10" key="1">
    <citation type="submission" date="2018-11" db="EMBL/GenBank/DDBJ databases">
        <title>Genomic Encyclopedia of Type Strains, Phase IV (KMG-IV): sequencing the most valuable type-strain genomes for metagenomic binning, comparative biology and taxonomic classification.</title>
        <authorList>
            <person name="Goeker M."/>
        </authorList>
    </citation>
    <scope>NUCLEOTIDE SEQUENCE [LARGE SCALE GENOMIC DNA]</scope>
    <source>
        <strain evidence="9 10">DSM 22027</strain>
    </source>
</reference>
<organism evidence="9 10">
    <name type="scientific">Desulfosoma caldarium</name>
    <dbReference type="NCBI Taxonomy" id="610254"/>
    <lineage>
        <taxon>Bacteria</taxon>
        <taxon>Pseudomonadati</taxon>
        <taxon>Thermodesulfobacteriota</taxon>
        <taxon>Syntrophobacteria</taxon>
        <taxon>Syntrophobacterales</taxon>
        <taxon>Syntrophobacteraceae</taxon>
        <taxon>Desulfosoma</taxon>
    </lineage>
</organism>
<dbReference type="Proteomes" id="UP000276223">
    <property type="component" value="Unassembled WGS sequence"/>
</dbReference>
<dbReference type="GO" id="GO:0005886">
    <property type="term" value="C:plasma membrane"/>
    <property type="evidence" value="ECO:0007669"/>
    <property type="project" value="UniProtKB-SubCell"/>
</dbReference>
<evidence type="ECO:0000256" key="4">
    <source>
        <dbReference type="ARBA" id="ARBA00022475"/>
    </source>
</evidence>
<evidence type="ECO:0000313" key="9">
    <source>
        <dbReference type="EMBL" id="ROQ91096.1"/>
    </source>
</evidence>
<keyword evidence="10" id="KW-1185">Reference proteome</keyword>
<name>A0A3N1UVB3_9BACT</name>
<feature type="transmembrane region" description="Helical" evidence="8">
    <location>
        <begin position="66"/>
        <end position="85"/>
    </location>
</feature>
<feature type="transmembrane region" description="Helical" evidence="8">
    <location>
        <begin position="130"/>
        <end position="150"/>
    </location>
</feature>
<keyword evidence="4" id="KW-1003">Cell membrane</keyword>
<dbReference type="InterPro" id="IPR038770">
    <property type="entry name" value="Na+/solute_symporter_sf"/>
</dbReference>
<keyword evidence="5 8" id="KW-0812">Transmembrane</keyword>
<evidence type="ECO:0000313" key="10">
    <source>
        <dbReference type="Proteomes" id="UP000276223"/>
    </source>
</evidence>
<evidence type="ECO:0000256" key="2">
    <source>
        <dbReference type="ARBA" id="ARBA00010145"/>
    </source>
</evidence>
<keyword evidence="7 8" id="KW-0472">Membrane</keyword>
<dbReference type="Gene3D" id="1.20.1530.20">
    <property type="match status" value="1"/>
</dbReference>
<feature type="transmembrane region" description="Helical" evidence="8">
    <location>
        <begin position="289"/>
        <end position="311"/>
    </location>
</feature>